<dbReference type="Proteomes" id="UP000306416">
    <property type="component" value="Unassembled WGS sequence"/>
</dbReference>
<accession>A0A4S1CB32</accession>
<gene>
    <name evidence="2" type="ORF">E4633_18225</name>
</gene>
<dbReference type="PANTHER" id="PTHR46438">
    <property type="entry name" value="ALPHA/BETA-HYDROLASES SUPERFAMILY PROTEIN"/>
    <property type="match status" value="1"/>
</dbReference>
<protein>
    <submittedName>
        <fullName evidence="2">Alpha/beta hydrolase</fullName>
    </submittedName>
</protein>
<evidence type="ECO:0000313" key="3">
    <source>
        <dbReference type="Proteomes" id="UP000306416"/>
    </source>
</evidence>
<dbReference type="Gene3D" id="3.40.50.1820">
    <property type="entry name" value="alpha/beta hydrolase"/>
    <property type="match status" value="1"/>
</dbReference>
<dbReference type="InterPro" id="IPR029058">
    <property type="entry name" value="AB_hydrolase_fold"/>
</dbReference>
<dbReference type="AlphaFoldDB" id="A0A4S1CB32"/>
<proteinExistence type="predicted"/>
<sequence length="291" mass="32214">MNIATLPLLFCRLSETETLAYRTYGTGPTNVVLVHGLAARSETWSDLVSLFPADRYSVHLLDLLGSGESSKPNGGDYSIRGHAVRLIGFLEQEGLAQVIVAGHSLGGAVVLLTAVEAMLRDERDLLASVIIMAGPGYLQRLPLMAEIFKNRYAAALFVALYAPDVWVKVGLKMAYHDHSLIDREHIARYAPCYRNKAAKRALVATCRSLVPVNQEEIASRYQDLRLPVLLLWGRHDEIVPLSQGNRLQAAIPAAKLRVLEECGHNPQEEKPVETYEIIDSFITEAEKENKS</sequence>
<organism evidence="2 3">
    <name type="scientific">Geomonas terrae</name>
    <dbReference type="NCBI Taxonomy" id="2562681"/>
    <lineage>
        <taxon>Bacteria</taxon>
        <taxon>Pseudomonadati</taxon>
        <taxon>Thermodesulfobacteriota</taxon>
        <taxon>Desulfuromonadia</taxon>
        <taxon>Geobacterales</taxon>
        <taxon>Geobacteraceae</taxon>
        <taxon>Geomonas</taxon>
    </lineage>
</organism>
<dbReference type="RefSeq" id="WP_135872411.1">
    <property type="nucleotide sequence ID" value="NZ_SRSC01000005.1"/>
</dbReference>
<dbReference type="EMBL" id="SRSC01000005">
    <property type="protein sequence ID" value="TGU70140.1"/>
    <property type="molecule type" value="Genomic_DNA"/>
</dbReference>
<feature type="domain" description="AB hydrolase-1" evidence="1">
    <location>
        <begin position="31"/>
        <end position="271"/>
    </location>
</feature>
<evidence type="ECO:0000313" key="2">
    <source>
        <dbReference type="EMBL" id="TGU70140.1"/>
    </source>
</evidence>
<dbReference type="PANTHER" id="PTHR46438:SF11">
    <property type="entry name" value="LIPASE-RELATED"/>
    <property type="match status" value="1"/>
</dbReference>
<keyword evidence="3" id="KW-1185">Reference proteome</keyword>
<comment type="caution">
    <text evidence="2">The sequence shown here is derived from an EMBL/GenBank/DDBJ whole genome shotgun (WGS) entry which is preliminary data.</text>
</comment>
<dbReference type="PRINTS" id="PR00111">
    <property type="entry name" value="ABHYDROLASE"/>
</dbReference>
<reference evidence="2 3" key="1">
    <citation type="submission" date="2019-04" db="EMBL/GenBank/DDBJ databases">
        <title>Geobacter oryzae sp. nov., ferric-reducing bacteria isolated from paddy soil.</title>
        <authorList>
            <person name="Xu Z."/>
            <person name="Masuda Y."/>
            <person name="Itoh H."/>
            <person name="Senoo K."/>
        </authorList>
    </citation>
    <scope>NUCLEOTIDE SEQUENCE [LARGE SCALE GENOMIC DNA]</scope>
    <source>
        <strain evidence="2 3">Red111</strain>
    </source>
</reference>
<dbReference type="SUPFAM" id="SSF53474">
    <property type="entry name" value="alpha/beta-Hydrolases"/>
    <property type="match status" value="1"/>
</dbReference>
<dbReference type="Pfam" id="PF00561">
    <property type="entry name" value="Abhydrolase_1"/>
    <property type="match status" value="1"/>
</dbReference>
<dbReference type="InterPro" id="IPR000073">
    <property type="entry name" value="AB_hydrolase_1"/>
</dbReference>
<name>A0A4S1CB32_9BACT</name>
<dbReference type="GO" id="GO:0016787">
    <property type="term" value="F:hydrolase activity"/>
    <property type="evidence" value="ECO:0007669"/>
    <property type="project" value="UniProtKB-KW"/>
</dbReference>
<keyword evidence="2" id="KW-0378">Hydrolase</keyword>
<evidence type="ECO:0000259" key="1">
    <source>
        <dbReference type="Pfam" id="PF00561"/>
    </source>
</evidence>